<evidence type="ECO:0000256" key="1">
    <source>
        <dbReference type="ARBA" id="ARBA00023002"/>
    </source>
</evidence>
<protein>
    <submittedName>
        <fullName evidence="4">Putative dehydrogenase</fullName>
    </submittedName>
</protein>
<dbReference type="InterPro" id="IPR050463">
    <property type="entry name" value="Gfo/Idh/MocA_oxidrdct_glycsds"/>
</dbReference>
<keyword evidence="5" id="KW-1185">Reference proteome</keyword>
<gene>
    <name evidence="4" type="ORF">HNR02_004317</name>
</gene>
<dbReference type="Pfam" id="PF01408">
    <property type="entry name" value="GFO_IDH_MocA"/>
    <property type="match status" value="1"/>
</dbReference>
<comment type="caution">
    <text evidence="4">The sequence shown here is derived from an EMBL/GenBank/DDBJ whole genome shotgun (WGS) entry which is preliminary data.</text>
</comment>
<dbReference type="Pfam" id="PF22725">
    <property type="entry name" value="GFO_IDH_MocA_C3"/>
    <property type="match status" value="1"/>
</dbReference>
<evidence type="ECO:0000313" key="4">
    <source>
        <dbReference type="EMBL" id="NYI90994.1"/>
    </source>
</evidence>
<dbReference type="GO" id="GO:0000166">
    <property type="term" value="F:nucleotide binding"/>
    <property type="evidence" value="ECO:0007669"/>
    <property type="project" value="InterPro"/>
</dbReference>
<organism evidence="4 5">
    <name type="scientific">Amycolatopsis endophytica</name>
    <dbReference type="NCBI Taxonomy" id="860233"/>
    <lineage>
        <taxon>Bacteria</taxon>
        <taxon>Bacillati</taxon>
        <taxon>Actinomycetota</taxon>
        <taxon>Actinomycetes</taxon>
        <taxon>Pseudonocardiales</taxon>
        <taxon>Pseudonocardiaceae</taxon>
        <taxon>Amycolatopsis</taxon>
    </lineage>
</organism>
<keyword evidence="1" id="KW-0560">Oxidoreductase</keyword>
<dbReference type="PANTHER" id="PTHR43818">
    <property type="entry name" value="BCDNA.GH03377"/>
    <property type="match status" value="1"/>
</dbReference>
<dbReference type="InterPro" id="IPR036291">
    <property type="entry name" value="NAD(P)-bd_dom_sf"/>
</dbReference>
<dbReference type="PANTHER" id="PTHR43818:SF11">
    <property type="entry name" value="BCDNA.GH03377"/>
    <property type="match status" value="1"/>
</dbReference>
<evidence type="ECO:0000259" key="2">
    <source>
        <dbReference type="Pfam" id="PF01408"/>
    </source>
</evidence>
<feature type="domain" description="GFO/IDH/MocA-like oxidoreductase" evidence="3">
    <location>
        <begin position="149"/>
        <end position="256"/>
    </location>
</feature>
<evidence type="ECO:0000313" key="5">
    <source>
        <dbReference type="Proteomes" id="UP000549616"/>
    </source>
</evidence>
<proteinExistence type="predicted"/>
<dbReference type="Gene3D" id="3.40.50.720">
    <property type="entry name" value="NAD(P)-binding Rossmann-like Domain"/>
    <property type="match status" value="1"/>
</dbReference>
<dbReference type="AlphaFoldDB" id="A0A853B8A7"/>
<feature type="domain" description="Gfo/Idh/MocA-like oxidoreductase N-terminal" evidence="2">
    <location>
        <begin position="12"/>
        <end position="128"/>
    </location>
</feature>
<dbReference type="InterPro" id="IPR000683">
    <property type="entry name" value="Gfo/Idh/MocA-like_OxRdtase_N"/>
</dbReference>
<dbReference type="EMBL" id="JACCFK010000001">
    <property type="protein sequence ID" value="NYI90994.1"/>
    <property type="molecule type" value="Genomic_DNA"/>
</dbReference>
<name>A0A853B8A7_9PSEU</name>
<reference evidence="4 5" key="1">
    <citation type="submission" date="2020-07" db="EMBL/GenBank/DDBJ databases">
        <title>Sequencing the genomes of 1000 actinobacteria strains.</title>
        <authorList>
            <person name="Klenk H.-P."/>
        </authorList>
    </citation>
    <scope>NUCLEOTIDE SEQUENCE [LARGE SCALE GENOMIC DNA]</scope>
    <source>
        <strain evidence="4 5">DSM 104006</strain>
    </source>
</reference>
<sequence>MPTGGEVANEPLRAGIIGAGFIGAVHARAVRTLGQDLAAVAASTPARSREAASALGAGTAIDTAEELAAAPDVDVVHICTPNALHAPLTRLALAAGKHVVLEKPVGMSVTEVADLTRRWRDTDRVVAVPFAYRFYPVVREVRERVRGARVRLIHGSYLQDWLSRDTDTNWRVRSALGGPSRAFGDIGVHWCDLAEFVSGQRIARLHAVLPRVVPERAGTPVDTEDAALVQFETEQGVFGSAVISQISPGRRNELQLRIDTADAEFVFDHREPEILWMGGRAETRILHRGDPGLGPDAASRDLVPAGHPQGYLDSFTGFIADAYAAMRGEKPDGLPTLADGARAAAITGAVLDSARRRDWVDVTPS</sequence>
<dbReference type="Proteomes" id="UP000549616">
    <property type="component" value="Unassembled WGS sequence"/>
</dbReference>
<dbReference type="SUPFAM" id="SSF51735">
    <property type="entry name" value="NAD(P)-binding Rossmann-fold domains"/>
    <property type="match status" value="1"/>
</dbReference>
<dbReference type="Gene3D" id="3.30.360.10">
    <property type="entry name" value="Dihydrodipicolinate Reductase, domain 2"/>
    <property type="match status" value="1"/>
</dbReference>
<accession>A0A853B8A7</accession>
<dbReference type="GO" id="GO:0016491">
    <property type="term" value="F:oxidoreductase activity"/>
    <property type="evidence" value="ECO:0007669"/>
    <property type="project" value="UniProtKB-KW"/>
</dbReference>
<dbReference type="RefSeq" id="WP_312861085.1">
    <property type="nucleotide sequence ID" value="NZ_JACCFK010000001.1"/>
</dbReference>
<evidence type="ECO:0000259" key="3">
    <source>
        <dbReference type="Pfam" id="PF22725"/>
    </source>
</evidence>
<dbReference type="SUPFAM" id="SSF55347">
    <property type="entry name" value="Glyceraldehyde-3-phosphate dehydrogenase-like, C-terminal domain"/>
    <property type="match status" value="1"/>
</dbReference>
<dbReference type="InterPro" id="IPR055170">
    <property type="entry name" value="GFO_IDH_MocA-like_dom"/>
</dbReference>